<sequence>MKAVILAAGTGTKVMPLTENIPKVLISVGNKPLLSKSISVLRESGIDEIGIVVGYKKEKIKEFIHRENLKNITLIEQPKISGTANAVQVSKDFVGKDNFLVIMGDNLYSPNDLKDILSYNKNCIGAIKMDVGGNYGKVLHDDWKLKEIAENTSKTDSNLINVGAYLFTPKIFSACDGLFMKAICTVPASVKSIARFSPAAL</sequence>
<comment type="caution">
    <text evidence="4">The sequence shown here is derived from an EMBL/GenBank/DDBJ whole genome shotgun (WGS) entry which is preliminary data.</text>
</comment>
<dbReference type="InterPro" id="IPR029044">
    <property type="entry name" value="Nucleotide-diphossugar_trans"/>
</dbReference>
<dbReference type="InterPro" id="IPR005835">
    <property type="entry name" value="NTP_transferase_dom"/>
</dbReference>
<evidence type="ECO:0000256" key="2">
    <source>
        <dbReference type="ARBA" id="ARBA00022695"/>
    </source>
</evidence>
<dbReference type="CDD" id="cd04181">
    <property type="entry name" value="NTP_transferase"/>
    <property type="match status" value="1"/>
</dbReference>
<evidence type="ECO:0000313" key="4">
    <source>
        <dbReference type="EMBL" id="KKQ75690.1"/>
    </source>
</evidence>
<dbReference type="Proteomes" id="UP000034181">
    <property type="component" value="Unassembled WGS sequence"/>
</dbReference>
<evidence type="ECO:0000256" key="1">
    <source>
        <dbReference type="ARBA" id="ARBA00022679"/>
    </source>
</evidence>
<feature type="domain" description="Nucleotidyl transferase" evidence="3">
    <location>
        <begin position="2"/>
        <end position="174"/>
    </location>
</feature>
<dbReference type="Gene3D" id="3.90.550.10">
    <property type="entry name" value="Spore Coat Polysaccharide Biosynthesis Protein SpsA, Chain A"/>
    <property type="match status" value="1"/>
</dbReference>
<reference evidence="4 5" key="1">
    <citation type="journal article" date="2015" name="Nature">
        <title>rRNA introns, odd ribosomes, and small enigmatic genomes across a large radiation of phyla.</title>
        <authorList>
            <person name="Brown C.T."/>
            <person name="Hug L.A."/>
            <person name="Thomas B.C."/>
            <person name="Sharon I."/>
            <person name="Castelle C.J."/>
            <person name="Singh A."/>
            <person name="Wilkins M.J."/>
            <person name="Williams K.H."/>
            <person name="Banfield J.F."/>
        </authorList>
    </citation>
    <scope>NUCLEOTIDE SEQUENCE [LARGE SCALE GENOMIC DNA]</scope>
</reference>
<dbReference type="PANTHER" id="PTHR43584">
    <property type="entry name" value="NUCLEOTIDYL TRANSFERASE"/>
    <property type="match status" value="1"/>
</dbReference>
<accession>A0A0G0KJK6</accession>
<protein>
    <submittedName>
        <fullName evidence="4">Glucose-1-phosphate thymidylyltransferase</fullName>
    </submittedName>
</protein>
<organism evidence="4 5">
    <name type="scientific">Candidatus Woesebacteria bacterium GW2011_GWB1_38_5b</name>
    <dbReference type="NCBI Taxonomy" id="1618569"/>
    <lineage>
        <taxon>Bacteria</taxon>
        <taxon>Candidatus Woeseibacteriota</taxon>
    </lineage>
</organism>
<name>A0A0G0KJK6_9BACT</name>
<dbReference type="AlphaFoldDB" id="A0A0G0KJK6"/>
<dbReference type="PANTHER" id="PTHR43584:SF8">
    <property type="entry name" value="N-ACETYLMURAMATE ALPHA-1-PHOSPHATE URIDYLYLTRANSFERASE"/>
    <property type="match status" value="1"/>
</dbReference>
<evidence type="ECO:0000313" key="5">
    <source>
        <dbReference type="Proteomes" id="UP000034181"/>
    </source>
</evidence>
<proteinExistence type="predicted"/>
<keyword evidence="1 4" id="KW-0808">Transferase</keyword>
<gene>
    <name evidence="4" type="ORF">US96_C0006G0002</name>
</gene>
<keyword evidence="2" id="KW-0548">Nucleotidyltransferase</keyword>
<dbReference type="EMBL" id="LBUZ01000006">
    <property type="protein sequence ID" value="KKQ75690.1"/>
    <property type="molecule type" value="Genomic_DNA"/>
</dbReference>
<dbReference type="Pfam" id="PF00483">
    <property type="entry name" value="NTP_transferase"/>
    <property type="match status" value="1"/>
</dbReference>
<evidence type="ECO:0000259" key="3">
    <source>
        <dbReference type="Pfam" id="PF00483"/>
    </source>
</evidence>
<dbReference type="InterPro" id="IPR050065">
    <property type="entry name" value="GlmU-like"/>
</dbReference>
<dbReference type="SUPFAM" id="SSF53448">
    <property type="entry name" value="Nucleotide-diphospho-sugar transferases"/>
    <property type="match status" value="1"/>
</dbReference>
<dbReference type="GO" id="GO:0016779">
    <property type="term" value="F:nucleotidyltransferase activity"/>
    <property type="evidence" value="ECO:0007669"/>
    <property type="project" value="UniProtKB-KW"/>
</dbReference>